<dbReference type="Proteomes" id="UP000035065">
    <property type="component" value="Unassembled WGS sequence"/>
</dbReference>
<comment type="caution">
    <text evidence="2">The sequence shown here is derived from an EMBL/GenBank/DDBJ whole genome shotgun (WGS) entry which is preliminary data.</text>
</comment>
<feature type="transmembrane region" description="Helical" evidence="1">
    <location>
        <begin position="9"/>
        <end position="30"/>
    </location>
</feature>
<evidence type="ECO:0000313" key="2">
    <source>
        <dbReference type="EMBL" id="EGD55980.1"/>
    </source>
</evidence>
<keyword evidence="1" id="KW-1133">Transmembrane helix</keyword>
<evidence type="ECO:0000256" key="1">
    <source>
        <dbReference type="SAM" id="Phobius"/>
    </source>
</evidence>
<dbReference type="InterPro" id="IPR015943">
    <property type="entry name" value="WD40/YVTN_repeat-like_dom_sf"/>
</dbReference>
<proteinExistence type="predicted"/>
<organism evidence="2 3">
    <name type="scientific">Gordonia neofelifaecis NRRL B-59395</name>
    <dbReference type="NCBI Taxonomy" id="644548"/>
    <lineage>
        <taxon>Bacteria</taxon>
        <taxon>Bacillati</taxon>
        <taxon>Actinomycetota</taxon>
        <taxon>Actinomycetes</taxon>
        <taxon>Mycobacteriales</taxon>
        <taxon>Gordoniaceae</taxon>
        <taxon>Gordonia</taxon>
    </lineage>
</organism>
<gene>
    <name evidence="2" type="ORF">SCNU_07060</name>
</gene>
<dbReference type="EMBL" id="AEUD01000004">
    <property type="protein sequence ID" value="EGD55980.1"/>
    <property type="molecule type" value="Genomic_DNA"/>
</dbReference>
<dbReference type="Gene3D" id="2.130.10.10">
    <property type="entry name" value="YVTN repeat-like/Quinoprotein amine dehydrogenase"/>
    <property type="match status" value="1"/>
</dbReference>
<accession>F1YH65</accession>
<dbReference type="RefSeq" id="WP_009678652.1">
    <property type="nucleotide sequence ID" value="NZ_AEUD01000004.1"/>
</dbReference>
<dbReference type="SUPFAM" id="SSF50998">
    <property type="entry name" value="Quinoprotein alcohol dehydrogenase-like"/>
    <property type="match status" value="1"/>
</dbReference>
<dbReference type="AlphaFoldDB" id="F1YH65"/>
<name>F1YH65_9ACTN</name>
<dbReference type="OrthoDB" id="4372231at2"/>
<dbReference type="eggNOG" id="ENOG5031VU7">
    <property type="taxonomic scope" value="Bacteria"/>
</dbReference>
<keyword evidence="1" id="KW-0812">Transmembrane</keyword>
<reference evidence="2 3" key="1">
    <citation type="journal article" date="2011" name="J. Bacteriol.">
        <title>Draft Genome Sequence of Gordonia neofelifaecis NRRL B-59395, a Cholesterol-Degrading Actinomycete.</title>
        <authorList>
            <person name="Ge F."/>
            <person name="Li W."/>
            <person name="Chen G."/>
            <person name="Liu Y."/>
            <person name="Zhang G."/>
            <person name="Yong B."/>
            <person name="Wang Q."/>
            <person name="Wang N."/>
            <person name="Huang Z."/>
            <person name="Li W."/>
            <person name="Wang J."/>
            <person name="Wu C."/>
            <person name="Xie Q."/>
            <person name="Liu G."/>
        </authorList>
    </citation>
    <scope>NUCLEOTIDE SEQUENCE [LARGE SCALE GENOMIC DNA]</scope>
    <source>
        <strain evidence="2 3">NRRL B-59395</strain>
    </source>
</reference>
<keyword evidence="1" id="KW-0472">Membrane</keyword>
<keyword evidence="3" id="KW-1185">Reference proteome</keyword>
<sequence>MPPLSHRSVLPVVVVLLMIVEVVVVGVVLWPRGDDDLEYGPGPIALQSMPSAPGERWKLSAEDVLGADEPADERASIAIKAQSGDVVVVVGAAEPYARTTTLAAVDVQSGKVLWSRREAGHWADCAVGDSRTLACTKNVRESGEVVARVSFFDLASGAERGVQTVRVHGAPSIVSVDDGFVIAVPRDPGVGLREEGPVPDSGAATVDRRPLITRFEPTGQRSWSVNGSIGERTVRSVIGSGVIVMESDDGAVSFYRADTGTLVHREPTSTAPSCGAPDEVSGMMVCTSIVGQPSRPNYLLYEGGFAVNPAGGSPVTVTYDGTGRRTGRLVGWWLADDDDVVRDDRLVDPESIPVASGRKVGVVTADTGVLRWTRAVTGDGVAKVRALDERHVAIGTSEFGPGDAYSETWRLIDADTGESGGSVTSNFGAWLFGFDGRRLLFAGDPAEHQRPNAPRLTAFDGENGSRRWTIDPADRDAGWQQVGRVLYLVGSTGYGPGWIARYAS</sequence>
<protein>
    <recommendedName>
        <fullName evidence="4">Pyrrolo-quinoline quinone</fullName>
    </recommendedName>
</protein>
<evidence type="ECO:0008006" key="4">
    <source>
        <dbReference type="Google" id="ProtNLM"/>
    </source>
</evidence>
<evidence type="ECO:0000313" key="3">
    <source>
        <dbReference type="Proteomes" id="UP000035065"/>
    </source>
</evidence>
<dbReference type="InterPro" id="IPR011047">
    <property type="entry name" value="Quinoprotein_ADH-like_sf"/>
</dbReference>